<evidence type="ECO:0000313" key="3">
    <source>
        <dbReference type="Proteomes" id="UP000242715"/>
    </source>
</evidence>
<accession>A0A2Z6LUM5</accession>
<dbReference type="GO" id="GO:0004523">
    <property type="term" value="F:RNA-DNA hybrid ribonuclease activity"/>
    <property type="evidence" value="ECO:0007669"/>
    <property type="project" value="InterPro"/>
</dbReference>
<dbReference type="GO" id="GO:0003676">
    <property type="term" value="F:nucleic acid binding"/>
    <property type="evidence" value="ECO:0007669"/>
    <property type="project" value="InterPro"/>
</dbReference>
<keyword evidence="3" id="KW-1185">Reference proteome</keyword>
<dbReference type="InterPro" id="IPR002156">
    <property type="entry name" value="RNaseH_domain"/>
</dbReference>
<dbReference type="Proteomes" id="UP000242715">
    <property type="component" value="Unassembled WGS sequence"/>
</dbReference>
<reference evidence="3" key="1">
    <citation type="journal article" date="2017" name="Front. Plant Sci.">
        <title>Climate Clever Clovers: New Paradigm to Reduce the Environmental Footprint of Ruminants by Breeding Low Methanogenic Forages Utilizing Haplotype Variation.</title>
        <authorList>
            <person name="Kaur P."/>
            <person name="Appels R."/>
            <person name="Bayer P.E."/>
            <person name="Keeble-Gagnere G."/>
            <person name="Wang J."/>
            <person name="Hirakawa H."/>
            <person name="Shirasawa K."/>
            <person name="Vercoe P."/>
            <person name="Stefanova K."/>
            <person name="Durmic Z."/>
            <person name="Nichols P."/>
            <person name="Revell C."/>
            <person name="Isobe S.N."/>
            <person name="Edwards D."/>
            <person name="Erskine W."/>
        </authorList>
    </citation>
    <scope>NUCLEOTIDE SEQUENCE [LARGE SCALE GENOMIC DNA]</scope>
    <source>
        <strain evidence="3">cv. Daliak</strain>
    </source>
</reference>
<sequence>MHAEGKSISLFEKTAFQKRQSVGRWGLGAMFRNDEGQILVAATWKVFGFHDSEIVEACAIYHSVWLAAECCFTQVLFEIECINIIR</sequence>
<dbReference type="Pfam" id="PF13456">
    <property type="entry name" value="RVT_3"/>
    <property type="match status" value="1"/>
</dbReference>
<evidence type="ECO:0000313" key="2">
    <source>
        <dbReference type="EMBL" id="GAU22556.1"/>
    </source>
</evidence>
<dbReference type="OrthoDB" id="1537501at2759"/>
<proteinExistence type="predicted"/>
<gene>
    <name evidence="2" type="ORF">TSUD_93240</name>
</gene>
<organism evidence="2 3">
    <name type="scientific">Trifolium subterraneum</name>
    <name type="common">Subterranean clover</name>
    <dbReference type="NCBI Taxonomy" id="3900"/>
    <lineage>
        <taxon>Eukaryota</taxon>
        <taxon>Viridiplantae</taxon>
        <taxon>Streptophyta</taxon>
        <taxon>Embryophyta</taxon>
        <taxon>Tracheophyta</taxon>
        <taxon>Spermatophyta</taxon>
        <taxon>Magnoliopsida</taxon>
        <taxon>eudicotyledons</taxon>
        <taxon>Gunneridae</taxon>
        <taxon>Pentapetalae</taxon>
        <taxon>rosids</taxon>
        <taxon>fabids</taxon>
        <taxon>Fabales</taxon>
        <taxon>Fabaceae</taxon>
        <taxon>Papilionoideae</taxon>
        <taxon>50 kb inversion clade</taxon>
        <taxon>NPAAA clade</taxon>
        <taxon>Hologalegina</taxon>
        <taxon>IRL clade</taxon>
        <taxon>Trifolieae</taxon>
        <taxon>Trifolium</taxon>
    </lineage>
</organism>
<dbReference type="EMBL" id="DF973249">
    <property type="protein sequence ID" value="GAU22556.1"/>
    <property type="molecule type" value="Genomic_DNA"/>
</dbReference>
<protein>
    <recommendedName>
        <fullName evidence="1">RNase H type-1 domain-containing protein</fullName>
    </recommendedName>
</protein>
<evidence type="ECO:0000259" key="1">
    <source>
        <dbReference type="Pfam" id="PF13456"/>
    </source>
</evidence>
<feature type="domain" description="RNase H type-1" evidence="1">
    <location>
        <begin position="14"/>
        <end position="85"/>
    </location>
</feature>
<dbReference type="AlphaFoldDB" id="A0A2Z6LUM5"/>
<name>A0A2Z6LUM5_TRISU</name>